<dbReference type="AlphaFoldDB" id="A0A2P6N4W4"/>
<dbReference type="GO" id="GO:0038023">
    <property type="term" value="F:signaling receptor activity"/>
    <property type="evidence" value="ECO:0007669"/>
    <property type="project" value="InterPro"/>
</dbReference>
<evidence type="ECO:0000313" key="2">
    <source>
        <dbReference type="EMBL" id="PRP78999.1"/>
    </source>
</evidence>
<sequence length="755" mass="86541">MSETEEPGRMASVNPEQFQQQLSHTTTNIVFNVLKVLHIYGGAPLSFGDNDQLNTWCSPDQCSFSFDAKGLRSLRGPHGGETHKRQWRPLHDEEKVERERRRKAMSIRRSQLFVEELYVPLDLMELWLCGPSDYLPLQKSALRRRYIRLDEDTSGPALLDNTYGRQCCHPAPGCCCCIPCVPVPALDLLSQRVRSRRLALLIALLLALSLSTVTWKSLFNEEPPAFESVDRGQSNNETNISQFSWIEKYKADAVVSFFHLLLVLPANSEYQTVYMTIPGIVWTSSSIGYQCWRHTKGAADSSFILTRALWWTNLACLILVWIHLLEILIRHHTTRPISFTSERFEVFSSYVRNRLRKPAVRPGTWEDRKRIKKVMKRRVVDEGATVWERVKTAAYNALPWVMITYSSTQRGFFKVSTSDEEKRAFYWPLRLWIGLFSSECFIVVASGIFFYAIGVIWQIIYLLIKDHMWPDTLGLIGKIVNIVLPCIVGAVLLLMHVNWLMYFLRYRQLILDMRQGRYDIAKDRMSCTSVTQYIGLQIAYSTLTVALCFGLATIIAGVVVAMVFQEEFRSYSLRYLGTILVTATINFILRTLVNLIYTTDSGRMIRNYRLFSYADMLITLSSTFTGLVAGIVRLVTALACAVVNFSRFDTPLIGGSLDFLDGGYNSFISVLWTDYHSSNNPIILVAADIFVRAAIMNQTDCRIDMEVDGLAVKMTRVKRRRIINRWWLYVVLSNNPVLLPTRKSQLEEEEVIELP</sequence>
<comment type="caution">
    <text evidence="2">The sequence shown here is derived from an EMBL/GenBank/DDBJ whole genome shotgun (WGS) entry which is preliminary data.</text>
</comment>
<evidence type="ECO:0000313" key="3">
    <source>
        <dbReference type="Proteomes" id="UP000241769"/>
    </source>
</evidence>
<gene>
    <name evidence="2" type="ORF">PROFUN_11464</name>
</gene>
<dbReference type="InterPro" id="IPR026612">
    <property type="entry name" value="STRA6-like"/>
</dbReference>
<keyword evidence="1" id="KW-0812">Transmembrane</keyword>
<dbReference type="Proteomes" id="UP000241769">
    <property type="component" value="Unassembled WGS sequence"/>
</dbReference>
<proteinExistence type="predicted"/>
<organism evidence="2 3">
    <name type="scientific">Planoprotostelium fungivorum</name>
    <dbReference type="NCBI Taxonomy" id="1890364"/>
    <lineage>
        <taxon>Eukaryota</taxon>
        <taxon>Amoebozoa</taxon>
        <taxon>Evosea</taxon>
        <taxon>Variosea</taxon>
        <taxon>Cavosteliida</taxon>
        <taxon>Cavosteliaceae</taxon>
        <taxon>Planoprotostelium</taxon>
    </lineage>
</organism>
<keyword evidence="1" id="KW-1133">Transmembrane helix</keyword>
<name>A0A2P6N4W4_9EUKA</name>
<feature type="transmembrane region" description="Helical" evidence="1">
    <location>
        <begin position="479"/>
        <end position="504"/>
    </location>
</feature>
<feature type="transmembrane region" description="Helical" evidence="1">
    <location>
        <begin position="617"/>
        <end position="639"/>
    </location>
</feature>
<feature type="transmembrane region" description="Helical" evidence="1">
    <location>
        <begin position="538"/>
        <end position="563"/>
    </location>
</feature>
<dbReference type="EMBL" id="MDYQ01000202">
    <property type="protein sequence ID" value="PRP78999.1"/>
    <property type="molecule type" value="Genomic_DNA"/>
</dbReference>
<protein>
    <submittedName>
        <fullName evidence="2">Uncharacterized protein</fullName>
    </submittedName>
</protein>
<accession>A0A2P6N4W4</accession>
<dbReference type="Pfam" id="PF14752">
    <property type="entry name" value="RBP_receptor"/>
    <property type="match status" value="1"/>
</dbReference>
<keyword evidence="3" id="KW-1185">Reference proteome</keyword>
<feature type="transmembrane region" description="Helical" evidence="1">
    <location>
        <begin position="575"/>
        <end position="597"/>
    </location>
</feature>
<dbReference type="InParanoid" id="A0A2P6N4W4"/>
<evidence type="ECO:0000256" key="1">
    <source>
        <dbReference type="SAM" id="Phobius"/>
    </source>
</evidence>
<feature type="transmembrane region" description="Helical" evidence="1">
    <location>
        <begin position="431"/>
        <end position="464"/>
    </location>
</feature>
<reference evidence="2 3" key="1">
    <citation type="journal article" date="2018" name="Genome Biol. Evol.">
        <title>Multiple Roots of Fruiting Body Formation in Amoebozoa.</title>
        <authorList>
            <person name="Hillmann F."/>
            <person name="Forbes G."/>
            <person name="Novohradska S."/>
            <person name="Ferling I."/>
            <person name="Riege K."/>
            <person name="Groth M."/>
            <person name="Westermann M."/>
            <person name="Marz M."/>
            <person name="Spaller T."/>
            <person name="Winckler T."/>
            <person name="Schaap P."/>
            <person name="Glockner G."/>
        </authorList>
    </citation>
    <scope>NUCLEOTIDE SEQUENCE [LARGE SCALE GENOMIC DNA]</scope>
    <source>
        <strain evidence="2 3">Jena</strain>
    </source>
</reference>
<dbReference type="OrthoDB" id="2376984at2759"/>
<feature type="transmembrane region" description="Helical" evidence="1">
    <location>
        <begin position="308"/>
        <end position="329"/>
    </location>
</feature>
<feature type="transmembrane region" description="Helical" evidence="1">
    <location>
        <begin position="198"/>
        <end position="218"/>
    </location>
</feature>
<keyword evidence="1" id="KW-0472">Membrane</keyword>